<sequence length="92" mass="10759">MKLLHPFGVQWLIGHWSRLFADGLGIELADNVGSRNPWKFPCDGSMIDVMWKSRDLLIVQKHLRSKSKAYQCHGIPLKFRRREKEGQSNQRL</sequence>
<organism evidence="1 2">
    <name type="scientific">Aspergillus pseudonomiae</name>
    <dbReference type="NCBI Taxonomy" id="1506151"/>
    <lineage>
        <taxon>Eukaryota</taxon>
        <taxon>Fungi</taxon>
        <taxon>Dikarya</taxon>
        <taxon>Ascomycota</taxon>
        <taxon>Pezizomycotina</taxon>
        <taxon>Eurotiomycetes</taxon>
        <taxon>Eurotiomycetidae</taxon>
        <taxon>Eurotiales</taxon>
        <taxon>Aspergillaceae</taxon>
        <taxon>Aspergillus</taxon>
        <taxon>Aspergillus subgen. Circumdati</taxon>
    </lineage>
</organism>
<reference evidence="1 2" key="1">
    <citation type="submission" date="2019-04" db="EMBL/GenBank/DDBJ databases">
        <authorList>
            <consortium name="DOE Joint Genome Institute"/>
            <person name="Mondo S."/>
            <person name="Kjaerbolling I."/>
            <person name="Vesth T."/>
            <person name="Frisvad J.C."/>
            <person name="Nybo J.L."/>
            <person name="Theobald S."/>
            <person name="Kildgaard S."/>
            <person name="Isbrandt T."/>
            <person name="Kuo A."/>
            <person name="Sato A."/>
            <person name="Lyhne E.K."/>
            <person name="Kogle M.E."/>
            <person name="Wiebenga A."/>
            <person name="Kun R.S."/>
            <person name="Lubbers R.J."/>
            <person name="Makela M.R."/>
            <person name="Barry K."/>
            <person name="Chovatia M."/>
            <person name="Clum A."/>
            <person name="Daum C."/>
            <person name="Haridas S."/>
            <person name="He G."/>
            <person name="LaButti K."/>
            <person name="Lipzen A."/>
            <person name="Riley R."/>
            <person name="Salamov A."/>
            <person name="Simmons B.A."/>
            <person name="Magnuson J.K."/>
            <person name="Henrissat B."/>
            <person name="Mortensen U.H."/>
            <person name="Larsen T.O."/>
            <person name="Devries R.P."/>
            <person name="Grigoriev I.V."/>
            <person name="Machida M."/>
            <person name="Baker S.E."/>
            <person name="Andersen M.R."/>
            <person name="Cantor M.N."/>
            <person name="Hua S.X."/>
        </authorList>
    </citation>
    <scope>NUCLEOTIDE SEQUENCE [LARGE SCALE GENOMIC DNA]</scope>
    <source>
        <strain evidence="1 2">CBS 119388</strain>
    </source>
</reference>
<dbReference type="GeneID" id="43666686"/>
<dbReference type="AlphaFoldDB" id="A0A5N7DC52"/>
<name>A0A5N7DC52_9EURO</name>
<gene>
    <name evidence="1" type="ORF">BDV37DRAFT_248487</name>
</gene>
<feature type="non-terminal residue" evidence="1">
    <location>
        <position position="92"/>
    </location>
</feature>
<evidence type="ECO:0000313" key="2">
    <source>
        <dbReference type="Proteomes" id="UP000325579"/>
    </source>
</evidence>
<evidence type="ECO:0000313" key="1">
    <source>
        <dbReference type="EMBL" id="KAE8403971.1"/>
    </source>
</evidence>
<protein>
    <submittedName>
        <fullName evidence="1">Uncharacterized protein</fullName>
    </submittedName>
</protein>
<dbReference type="RefSeq" id="XP_031941290.1">
    <property type="nucleotide sequence ID" value="XM_032081995.1"/>
</dbReference>
<dbReference type="EMBL" id="ML736771">
    <property type="protein sequence ID" value="KAE8403971.1"/>
    <property type="molecule type" value="Genomic_DNA"/>
</dbReference>
<keyword evidence="2" id="KW-1185">Reference proteome</keyword>
<proteinExistence type="predicted"/>
<dbReference type="Proteomes" id="UP000325579">
    <property type="component" value="Unassembled WGS sequence"/>
</dbReference>
<accession>A0A5N7DC52</accession>